<feature type="region of interest" description="Disordered" evidence="1">
    <location>
        <begin position="1"/>
        <end position="25"/>
    </location>
</feature>
<dbReference type="Proteomes" id="UP000052982">
    <property type="component" value="Unassembled WGS sequence"/>
</dbReference>
<dbReference type="PIRSF" id="PIRSF028743">
    <property type="entry name" value="GvpO_protein"/>
    <property type="match status" value="1"/>
</dbReference>
<organism evidence="2 3">
    <name type="scientific">Streptomyces griseoruber</name>
    <dbReference type="NCBI Taxonomy" id="1943"/>
    <lineage>
        <taxon>Bacteria</taxon>
        <taxon>Bacillati</taxon>
        <taxon>Actinomycetota</taxon>
        <taxon>Actinomycetes</taxon>
        <taxon>Kitasatosporales</taxon>
        <taxon>Streptomycetaceae</taxon>
        <taxon>Streptomyces</taxon>
    </lineage>
</organism>
<protein>
    <submittedName>
        <fullName evidence="2">Gas vesicle protein</fullName>
    </submittedName>
</protein>
<proteinExistence type="predicted"/>
<dbReference type="EMBL" id="LMWW01000087">
    <property type="protein sequence ID" value="KUN75238.1"/>
    <property type="molecule type" value="Genomic_DNA"/>
</dbReference>
<dbReference type="OrthoDB" id="163447at2"/>
<dbReference type="RefSeq" id="WP_055635911.1">
    <property type="nucleotide sequence ID" value="NZ_JBIRRP010000005.1"/>
</dbReference>
<comment type="caution">
    <text evidence="2">The sequence shown here is derived from an EMBL/GenBank/DDBJ whole genome shotgun (WGS) entry which is preliminary data.</text>
</comment>
<dbReference type="STRING" id="1943.AQJ64_43180"/>
<evidence type="ECO:0000256" key="1">
    <source>
        <dbReference type="SAM" id="MobiDB-lite"/>
    </source>
</evidence>
<dbReference type="AlphaFoldDB" id="A0A117R7I5"/>
<keyword evidence="3" id="KW-1185">Reference proteome</keyword>
<sequence length="106" mass="11711">MAEERRPRAGKSSTTAARRTASVRGAEHAARAACRSLEGLIGHPTEGVSAVRRIDDGWCVVVDVLELPRIPDTTSLLASYEVQLDQDGELLEYCRVRRYRRGSADE</sequence>
<evidence type="ECO:0000313" key="3">
    <source>
        <dbReference type="Proteomes" id="UP000052982"/>
    </source>
</evidence>
<dbReference type="InterPro" id="IPR008634">
    <property type="entry name" value="Gas-vesicle_GvpO"/>
</dbReference>
<gene>
    <name evidence="2" type="ORF">AQJ64_43180</name>
</gene>
<evidence type="ECO:0000313" key="2">
    <source>
        <dbReference type="EMBL" id="KUN75238.1"/>
    </source>
</evidence>
<dbReference type="GO" id="GO:0031412">
    <property type="term" value="P:gas vesicle organization"/>
    <property type="evidence" value="ECO:0007669"/>
    <property type="project" value="InterPro"/>
</dbReference>
<dbReference type="Pfam" id="PF05800">
    <property type="entry name" value="GvpO"/>
    <property type="match status" value="1"/>
</dbReference>
<accession>A0A117R7I5</accession>
<reference evidence="2 3" key="1">
    <citation type="submission" date="2015-10" db="EMBL/GenBank/DDBJ databases">
        <title>Draft genome sequence of Streptomyces griseoruber DSM 40281, type strain for the species Streptomyces griseoruber.</title>
        <authorList>
            <person name="Ruckert C."/>
            <person name="Winkler A."/>
            <person name="Kalinowski J."/>
            <person name="Kampfer P."/>
            <person name="Glaeser S."/>
        </authorList>
    </citation>
    <scope>NUCLEOTIDE SEQUENCE [LARGE SCALE GENOMIC DNA]</scope>
    <source>
        <strain evidence="2 3">DSM 40281</strain>
    </source>
</reference>
<name>A0A117R7I5_9ACTN</name>